<evidence type="ECO:0000313" key="2">
    <source>
        <dbReference type="EMBL" id="DAE23950.1"/>
    </source>
</evidence>
<evidence type="ECO:0008006" key="3">
    <source>
        <dbReference type="Google" id="ProtNLM"/>
    </source>
</evidence>
<dbReference type="EMBL" id="BK015763">
    <property type="protein sequence ID" value="DAE23950.1"/>
    <property type="molecule type" value="Genomic_DNA"/>
</dbReference>
<organism evidence="2">
    <name type="scientific">Siphoviridae sp. cttWj13</name>
    <dbReference type="NCBI Taxonomy" id="2826494"/>
    <lineage>
        <taxon>Viruses</taxon>
        <taxon>Duplodnaviria</taxon>
        <taxon>Heunggongvirae</taxon>
        <taxon>Uroviricota</taxon>
        <taxon>Caudoviricetes</taxon>
    </lineage>
</organism>
<proteinExistence type="predicted"/>
<feature type="region of interest" description="Disordered" evidence="1">
    <location>
        <begin position="132"/>
        <end position="156"/>
    </location>
</feature>
<protein>
    <recommendedName>
        <fullName evidence="3">Tail assembly chaperone</fullName>
    </recommendedName>
</protein>
<sequence>MASTKKDTHITNLAALEKAANGEIVALPGWTEEQPFVARLKRASLTGMIRAGKIPNPMIAAAQKLYEGLNKSRVSATFEETAKVMRLVVEEALAEPTMEQLKAAGLDLTEEQADQIYLYAIKGAKVLEAFRSQSANRQPDPSGDDVQAAPQQPDGD</sequence>
<name>A0A8S5QXM6_9CAUD</name>
<accession>A0A8S5QXM6</accession>
<reference evidence="2" key="1">
    <citation type="journal article" date="2021" name="Proc. Natl. Acad. Sci. U.S.A.">
        <title>A Catalog of Tens of Thousands of Viruses from Human Metagenomes Reveals Hidden Associations with Chronic Diseases.</title>
        <authorList>
            <person name="Tisza M.J."/>
            <person name="Buck C.B."/>
        </authorList>
    </citation>
    <scope>NUCLEOTIDE SEQUENCE</scope>
    <source>
        <strain evidence="2">CttWj13</strain>
    </source>
</reference>
<evidence type="ECO:0000256" key="1">
    <source>
        <dbReference type="SAM" id="MobiDB-lite"/>
    </source>
</evidence>